<reference evidence="2 3" key="1">
    <citation type="submission" date="2021-08" db="EMBL/GenBank/DDBJ databases">
        <authorList>
            <person name="Tuo L."/>
        </authorList>
    </citation>
    <scope>NUCLEOTIDE SEQUENCE [LARGE SCALE GENOMIC DNA]</scope>
    <source>
        <strain evidence="2 3">JCM 31229</strain>
    </source>
</reference>
<organism evidence="2 3">
    <name type="scientific">Sphingomonas colocasiae</name>
    <dbReference type="NCBI Taxonomy" id="1848973"/>
    <lineage>
        <taxon>Bacteria</taxon>
        <taxon>Pseudomonadati</taxon>
        <taxon>Pseudomonadota</taxon>
        <taxon>Alphaproteobacteria</taxon>
        <taxon>Sphingomonadales</taxon>
        <taxon>Sphingomonadaceae</taxon>
        <taxon>Sphingomonas</taxon>
    </lineage>
</organism>
<keyword evidence="3" id="KW-1185">Reference proteome</keyword>
<gene>
    <name evidence="2" type="ORF">K7G82_16240</name>
</gene>
<dbReference type="Proteomes" id="UP000706039">
    <property type="component" value="Unassembled WGS sequence"/>
</dbReference>
<proteinExistence type="predicted"/>
<feature type="region of interest" description="Disordered" evidence="1">
    <location>
        <begin position="1"/>
        <end position="62"/>
    </location>
</feature>
<protein>
    <submittedName>
        <fullName evidence="2">Uncharacterized protein</fullName>
    </submittedName>
</protein>
<evidence type="ECO:0000256" key="1">
    <source>
        <dbReference type="SAM" id="MobiDB-lite"/>
    </source>
</evidence>
<comment type="caution">
    <text evidence="2">The sequence shown here is derived from an EMBL/GenBank/DDBJ whole genome shotgun (WGS) entry which is preliminary data.</text>
</comment>
<dbReference type="EMBL" id="JAINVV010000008">
    <property type="protein sequence ID" value="MBY8823856.1"/>
    <property type="molecule type" value="Genomic_DNA"/>
</dbReference>
<name>A0ABS7PR90_9SPHN</name>
<sequence length="209" mass="21025">MSKTTGAAERKTLSTRTGASAKLLQRKALEKAETGASPEGGALEDSFPAAGAGDDGEASVVELAAHADIKEPTSGSEPAPAAPIAAEAAPIVVASPTWSAQDEAAFQALSARRKASGYRGRGREVNAQLVRVGDIAPNPGTVVAAIVALVAERGTVARGELIGLMGATTFSNAKARPSDKSWCQGYVAGAIRSGFLAEASEPVVADVAA</sequence>
<dbReference type="RefSeq" id="WP_222990967.1">
    <property type="nucleotide sequence ID" value="NZ_JAINVV010000008.1"/>
</dbReference>
<accession>A0ABS7PR90</accession>
<evidence type="ECO:0000313" key="3">
    <source>
        <dbReference type="Proteomes" id="UP000706039"/>
    </source>
</evidence>
<evidence type="ECO:0000313" key="2">
    <source>
        <dbReference type="EMBL" id="MBY8823856.1"/>
    </source>
</evidence>